<accession>A0A835RUF4</accession>
<keyword evidence="3" id="KW-1185">Reference proteome</keyword>
<protein>
    <submittedName>
        <fullName evidence="2">Uncharacterized protein</fullName>
    </submittedName>
</protein>
<dbReference type="Proteomes" id="UP000636800">
    <property type="component" value="Chromosome 2"/>
</dbReference>
<comment type="caution">
    <text evidence="2">The sequence shown here is derived from an EMBL/GenBank/DDBJ whole genome shotgun (WGS) entry which is preliminary data.</text>
</comment>
<gene>
    <name evidence="2" type="ORF">HPP92_005650</name>
</gene>
<name>A0A835RUF4_VANPL</name>
<dbReference type="AlphaFoldDB" id="A0A835RUF4"/>
<sequence>MRWDRQRPTESRKTAAVAFPSPNGRVGNSCLSTQNHHSPSRSRCQGKRSL</sequence>
<organism evidence="2 3">
    <name type="scientific">Vanilla planifolia</name>
    <name type="common">Vanilla</name>
    <dbReference type="NCBI Taxonomy" id="51239"/>
    <lineage>
        <taxon>Eukaryota</taxon>
        <taxon>Viridiplantae</taxon>
        <taxon>Streptophyta</taxon>
        <taxon>Embryophyta</taxon>
        <taxon>Tracheophyta</taxon>
        <taxon>Spermatophyta</taxon>
        <taxon>Magnoliopsida</taxon>
        <taxon>Liliopsida</taxon>
        <taxon>Asparagales</taxon>
        <taxon>Orchidaceae</taxon>
        <taxon>Vanilloideae</taxon>
        <taxon>Vanilleae</taxon>
        <taxon>Vanilla</taxon>
    </lineage>
</organism>
<feature type="region of interest" description="Disordered" evidence="1">
    <location>
        <begin position="1"/>
        <end position="50"/>
    </location>
</feature>
<proteinExistence type="predicted"/>
<reference evidence="2 3" key="1">
    <citation type="journal article" date="2020" name="Nat. Food">
        <title>A phased Vanilla planifolia genome enables genetic improvement of flavour and production.</title>
        <authorList>
            <person name="Hasing T."/>
            <person name="Tang H."/>
            <person name="Brym M."/>
            <person name="Khazi F."/>
            <person name="Huang T."/>
            <person name="Chambers A.H."/>
        </authorList>
    </citation>
    <scope>NUCLEOTIDE SEQUENCE [LARGE SCALE GENOMIC DNA]</scope>
    <source>
        <tissue evidence="2">Leaf</tissue>
    </source>
</reference>
<feature type="compositionally biased region" description="Basic residues" evidence="1">
    <location>
        <begin position="38"/>
        <end position="50"/>
    </location>
</feature>
<evidence type="ECO:0000256" key="1">
    <source>
        <dbReference type="SAM" id="MobiDB-lite"/>
    </source>
</evidence>
<feature type="compositionally biased region" description="Basic and acidic residues" evidence="1">
    <location>
        <begin position="1"/>
        <end position="13"/>
    </location>
</feature>
<dbReference type="EMBL" id="JADCNL010000002">
    <property type="protein sequence ID" value="KAG0492252.1"/>
    <property type="molecule type" value="Genomic_DNA"/>
</dbReference>
<evidence type="ECO:0000313" key="2">
    <source>
        <dbReference type="EMBL" id="KAG0492252.1"/>
    </source>
</evidence>
<evidence type="ECO:0000313" key="3">
    <source>
        <dbReference type="Proteomes" id="UP000636800"/>
    </source>
</evidence>
<dbReference type="OrthoDB" id="8062037at2759"/>